<gene>
    <name evidence="5" type="ORF">C8A03DRAFT_37528</name>
</gene>
<dbReference type="InterPro" id="IPR029058">
    <property type="entry name" value="AB_hydrolase_fold"/>
</dbReference>
<reference evidence="5" key="2">
    <citation type="submission" date="2023-05" db="EMBL/GenBank/DDBJ databases">
        <authorList>
            <consortium name="Lawrence Berkeley National Laboratory"/>
            <person name="Steindorff A."/>
            <person name="Hensen N."/>
            <person name="Bonometti L."/>
            <person name="Westerberg I."/>
            <person name="Brannstrom I.O."/>
            <person name="Guillou S."/>
            <person name="Cros-Aarteil S."/>
            <person name="Calhoun S."/>
            <person name="Haridas S."/>
            <person name="Kuo A."/>
            <person name="Mondo S."/>
            <person name="Pangilinan J."/>
            <person name="Riley R."/>
            <person name="Labutti K."/>
            <person name="Andreopoulos B."/>
            <person name="Lipzen A."/>
            <person name="Chen C."/>
            <person name="Yanf M."/>
            <person name="Daum C."/>
            <person name="Ng V."/>
            <person name="Clum A."/>
            <person name="Ohm R."/>
            <person name="Martin F."/>
            <person name="Silar P."/>
            <person name="Natvig D."/>
            <person name="Lalanne C."/>
            <person name="Gautier V."/>
            <person name="Ament-Velasquez S.L."/>
            <person name="Kruys A."/>
            <person name="Hutchinson M.I."/>
            <person name="Powell A.J."/>
            <person name="Barry K."/>
            <person name="Miller A.N."/>
            <person name="Grigoriev I.V."/>
            <person name="Debuchy R."/>
            <person name="Gladieux P."/>
            <person name="Thoren M.H."/>
            <person name="Johannesson H."/>
        </authorList>
    </citation>
    <scope>NUCLEOTIDE SEQUENCE</scope>
    <source>
        <strain evidence="5">CBS 532.94</strain>
    </source>
</reference>
<sequence>MVPTILHAALLGLAATSVLADPTVTLARSKVTYRGTTAGPVEHFQNIKFAHDTSGQRRFAPPEPYTPPQGSEVNASAPGPACPQSKPGLPPFFAETPDISEDCLNLRIARPSGTTAGDKLPVVVHLHGGGVVKGSAYDPHFDPDRLIKLSTALNKPIIYVALNYRITIFGFARLPILKKQKSMNVGMRDQRAGFQWIKDNIAAFGGDPERITAFGLSAGGTFTSLHLISYGGEKGVPFTQGWAMSGPPGTALNMTSDVTELHTRAVAERLGCATDSDSETLECLRAVPFEELTAKAMEYSVNNHPPAGLFTFIPSVDGDLIPDRQSTLYRAGKFVKGIPFVYGWTQDDGAMNAGPAYLYDTEESMKPPIKSFAHALTDNDYKHLFSLYPASDFVEDVANYEARKREEDPAAPVHYFRVSRILRDMLFTCSSIDFSSEISRQSRALDPNFAGVHLYMLNQSMLTPLFHGARMPYVGTCHGSDTNYIFNGVFPEGEVSEADAKLSRAMAGTFIRFAYTGNPEGDADESWKGAGLGAWPEAFADPGAESVNLLVIGGPLGTGSCCLRHGKGGGSEGLGEMQIPLGGGGVEFGEMDTKAAEERKRELEREKLLQRCKFINSLSDKLGN</sequence>
<accession>A0AAN7H824</accession>
<feature type="region of interest" description="Disordered" evidence="2">
    <location>
        <begin position="52"/>
        <end position="90"/>
    </location>
</feature>
<keyword evidence="1" id="KW-0175">Coiled coil</keyword>
<evidence type="ECO:0000256" key="2">
    <source>
        <dbReference type="SAM" id="MobiDB-lite"/>
    </source>
</evidence>
<proteinExistence type="predicted"/>
<feature type="chain" id="PRO_5042993076" description="Carboxylesterase type B domain-containing protein" evidence="3">
    <location>
        <begin position="21"/>
        <end position="624"/>
    </location>
</feature>
<dbReference type="InterPro" id="IPR002018">
    <property type="entry name" value="CarbesteraseB"/>
</dbReference>
<dbReference type="AlphaFoldDB" id="A0AAN7H824"/>
<dbReference type="Pfam" id="PF00135">
    <property type="entry name" value="COesterase"/>
    <property type="match status" value="1"/>
</dbReference>
<protein>
    <recommendedName>
        <fullName evidence="4">Carboxylesterase type B domain-containing protein</fullName>
    </recommendedName>
</protein>
<name>A0AAN7H824_9PEZI</name>
<evidence type="ECO:0000256" key="1">
    <source>
        <dbReference type="SAM" id="Coils"/>
    </source>
</evidence>
<evidence type="ECO:0000259" key="4">
    <source>
        <dbReference type="Pfam" id="PF00135"/>
    </source>
</evidence>
<dbReference type="EMBL" id="MU860339">
    <property type="protein sequence ID" value="KAK4234692.1"/>
    <property type="molecule type" value="Genomic_DNA"/>
</dbReference>
<comment type="caution">
    <text evidence="5">The sequence shown here is derived from an EMBL/GenBank/DDBJ whole genome shotgun (WGS) entry which is preliminary data.</text>
</comment>
<organism evidence="5 6">
    <name type="scientific">Achaetomium macrosporum</name>
    <dbReference type="NCBI Taxonomy" id="79813"/>
    <lineage>
        <taxon>Eukaryota</taxon>
        <taxon>Fungi</taxon>
        <taxon>Dikarya</taxon>
        <taxon>Ascomycota</taxon>
        <taxon>Pezizomycotina</taxon>
        <taxon>Sordariomycetes</taxon>
        <taxon>Sordariomycetidae</taxon>
        <taxon>Sordariales</taxon>
        <taxon>Chaetomiaceae</taxon>
        <taxon>Achaetomium</taxon>
    </lineage>
</organism>
<dbReference type="Gene3D" id="3.40.50.1820">
    <property type="entry name" value="alpha/beta hydrolase"/>
    <property type="match status" value="1"/>
</dbReference>
<dbReference type="InterPro" id="IPR050309">
    <property type="entry name" value="Type-B_Carboxylest/Lipase"/>
</dbReference>
<evidence type="ECO:0000313" key="6">
    <source>
        <dbReference type="Proteomes" id="UP001303760"/>
    </source>
</evidence>
<feature type="signal peptide" evidence="3">
    <location>
        <begin position="1"/>
        <end position="20"/>
    </location>
</feature>
<dbReference type="SUPFAM" id="SSF53474">
    <property type="entry name" value="alpha/beta-Hydrolases"/>
    <property type="match status" value="1"/>
</dbReference>
<feature type="domain" description="Carboxylesterase type B" evidence="4">
    <location>
        <begin position="35"/>
        <end position="528"/>
    </location>
</feature>
<dbReference type="Proteomes" id="UP001303760">
    <property type="component" value="Unassembled WGS sequence"/>
</dbReference>
<keyword evidence="3" id="KW-0732">Signal</keyword>
<feature type="coiled-coil region" evidence="1">
    <location>
        <begin position="586"/>
        <end position="613"/>
    </location>
</feature>
<evidence type="ECO:0000313" key="5">
    <source>
        <dbReference type="EMBL" id="KAK4234692.1"/>
    </source>
</evidence>
<dbReference type="PANTHER" id="PTHR11559">
    <property type="entry name" value="CARBOXYLESTERASE"/>
    <property type="match status" value="1"/>
</dbReference>
<evidence type="ECO:0000256" key="3">
    <source>
        <dbReference type="SAM" id="SignalP"/>
    </source>
</evidence>
<reference evidence="5" key="1">
    <citation type="journal article" date="2023" name="Mol. Phylogenet. Evol.">
        <title>Genome-scale phylogeny and comparative genomics of the fungal order Sordariales.</title>
        <authorList>
            <person name="Hensen N."/>
            <person name="Bonometti L."/>
            <person name="Westerberg I."/>
            <person name="Brannstrom I.O."/>
            <person name="Guillou S."/>
            <person name="Cros-Aarteil S."/>
            <person name="Calhoun S."/>
            <person name="Haridas S."/>
            <person name="Kuo A."/>
            <person name="Mondo S."/>
            <person name="Pangilinan J."/>
            <person name="Riley R."/>
            <person name="LaButti K."/>
            <person name="Andreopoulos B."/>
            <person name="Lipzen A."/>
            <person name="Chen C."/>
            <person name="Yan M."/>
            <person name="Daum C."/>
            <person name="Ng V."/>
            <person name="Clum A."/>
            <person name="Steindorff A."/>
            <person name="Ohm R.A."/>
            <person name="Martin F."/>
            <person name="Silar P."/>
            <person name="Natvig D.O."/>
            <person name="Lalanne C."/>
            <person name="Gautier V."/>
            <person name="Ament-Velasquez S.L."/>
            <person name="Kruys A."/>
            <person name="Hutchinson M.I."/>
            <person name="Powell A.J."/>
            <person name="Barry K."/>
            <person name="Miller A.N."/>
            <person name="Grigoriev I.V."/>
            <person name="Debuchy R."/>
            <person name="Gladieux P."/>
            <person name="Hiltunen Thoren M."/>
            <person name="Johannesson H."/>
        </authorList>
    </citation>
    <scope>NUCLEOTIDE SEQUENCE</scope>
    <source>
        <strain evidence="5">CBS 532.94</strain>
    </source>
</reference>
<keyword evidence="6" id="KW-1185">Reference proteome</keyword>